<comment type="caution">
    <text evidence="2">The sequence shown here is derived from an EMBL/GenBank/DDBJ whole genome shotgun (WGS) entry which is preliminary data.</text>
</comment>
<protein>
    <recommendedName>
        <fullName evidence="1">Nuclear pore complex protein NUP96 C-terminal domain-containing protein</fullName>
    </recommendedName>
</protein>
<keyword evidence="3" id="KW-1185">Reference proteome</keyword>
<name>A0A9P6IL82_9FUNG</name>
<reference evidence="2" key="1">
    <citation type="journal article" date="2020" name="Fungal Divers.">
        <title>Resolving the Mortierellaceae phylogeny through synthesis of multi-gene phylogenetics and phylogenomics.</title>
        <authorList>
            <person name="Vandepol N."/>
            <person name="Liber J."/>
            <person name="Desiro A."/>
            <person name="Na H."/>
            <person name="Kennedy M."/>
            <person name="Barry K."/>
            <person name="Grigoriev I.V."/>
            <person name="Miller A.N."/>
            <person name="O'Donnell K."/>
            <person name="Stajich J.E."/>
            <person name="Bonito G."/>
        </authorList>
    </citation>
    <scope>NUCLEOTIDE SEQUENCE</scope>
    <source>
        <strain evidence="2">MES-2147</strain>
    </source>
</reference>
<organism evidence="2 3">
    <name type="scientific">Modicella reniformis</name>
    <dbReference type="NCBI Taxonomy" id="1440133"/>
    <lineage>
        <taxon>Eukaryota</taxon>
        <taxon>Fungi</taxon>
        <taxon>Fungi incertae sedis</taxon>
        <taxon>Mucoromycota</taxon>
        <taxon>Mortierellomycotina</taxon>
        <taxon>Mortierellomycetes</taxon>
        <taxon>Mortierellales</taxon>
        <taxon>Mortierellaceae</taxon>
        <taxon>Modicella</taxon>
    </lineage>
</organism>
<dbReference type="OrthoDB" id="3797628at2759"/>
<dbReference type="InterPro" id="IPR021967">
    <property type="entry name" value="Nup98_C"/>
</dbReference>
<gene>
    <name evidence="2" type="ORF">BGZ65_003402</name>
</gene>
<evidence type="ECO:0000313" key="3">
    <source>
        <dbReference type="Proteomes" id="UP000749646"/>
    </source>
</evidence>
<dbReference type="AlphaFoldDB" id="A0A9P6IL82"/>
<evidence type="ECO:0000259" key="1">
    <source>
        <dbReference type="Pfam" id="PF12110"/>
    </source>
</evidence>
<accession>A0A9P6IL82</accession>
<feature type="domain" description="Nuclear pore complex protein NUP96 C-terminal" evidence="1">
    <location>
        <begin position="1"/>
        <end position="224"/>
    </location>
</feature>
<feature type="non-terminal residue" evidence="2">
    <location>
        <position position="417"/>
    </location>
</feature>
<proteinExistence type="predicted"/>
<dbReference type="EMBL" id="JAAAHW010009879">
    <property type="protein sequence ID" value="KAF9935384.1"/>
    <property type="molecule type" value="Genomic_DNA"/>
</dbReference>
<dbReference type="Proteomes" id="UP000749646">
    <property type="component" value="Unassembled WGS sequence"/>
</dbReference>
<evidence type="ECO:0000313" key="2">
    <source>
        <dbReference type="EMBL" id="KAF9935384.1"/>
    </source>
</evidence>
<dbReference type="Pfam" id="PF12110">
    <property type="entry name" value="Nup96"/>
    <property type="match status" value="1"/>
</dbReference>
<sequence length="417" mass="47404">EEQLALYAQEGTQGRIPSSYLKVLALLSGELKVNIAPKGEPIQTVADGLDWRRTFGLYLWHSITPGANLKEAVEQYTVSMSMSKTIARPHPWYHQDIQDQDPKYYDFLFQLIALSTMPSKNLEDTLHPLGMTPACIDYRQSWLFYMVLTQSLHVGRFRSETSHTKICQDFMFQLETLGLWEWAVFIALHLESAETREMVVRQLMSFLHRTLQIPMAWIWIARATRAKYQGDVTWEVFSLLKGGEHQKGHGLVLSQLAPACILRGQLPILDHILGMIDQSKVSGWETGGSIYQKYVKCCTDFEVSIGRLKLKGKVSYSSDLVPEQDIHNLQIDVQQLMTKLPLLMAQRIEANPELQVCVAEMASKCTNVLRALKDLTIQESATLTDLPLTEEQRMSTVQKISSDYFDEILTVAETSVC</sequence>